<sequence length="225" mass="26685">MEEQLQVAPSELEIIRQDFEKKSSELGKRIEQLEEGKMHLKLDMEVQKSEAEKLRKRKNKVEEDLESLKTNYKKLRLSMRTESKNEQDELRARVAELERSLCLYRNHNSVMELRASLRKIKEMKEKIEELETTLQSFEMRIEFLEANEEQWKGQLHYSQDQVRSRDYIMGEAVTQIREVVDYLQTLVVQADILSVKYELELDKGQELASLVRKIKALSIMAKSYL</sequence>
<organism evidence="2 3">
    <name type="scientific">Gossypium hirsutum</name>
    <name type="common">Upland cotton</name>
    <name type="synonym">Gossypium mexicanum</name>
    <dbReference type="NCBI Taxonomy" id="3635"/>
    <lineage>
        <taxon>Eukaryota</taxon>
        <taxon>Viridiplantae</taxon>
        <taxon>Streptophyta</taxon>
        <taxon>Embryophyta</taxon>
        <taxon>Tracheophyta</taxon>
        <taxon>Spermatophyta</taxon>
        <taxon>Magnoliopsida</taxon>
        <taxon>eudicotyledons</taxon>
        <taxon>Gunneridae</taxon>
        <taxon>Pentapetalae</taxon>
        <taxon>rosids</taxon>
        <taxon>malvids</taxon>
        <taxon>Malvales</taxon>
        <taxon>Malvaceae</taxon>
        <taxon>Malvoideae</taxon>
        <taxon>Gossypium</taxon>
    </lineage>
</organism>
<evidence type="ECO:0000256" key="1">
    <source>
        <dbReference type="SAM" id="Coils"/>
    </source>
</evidence>
<name>A0A1U8HMV7_GOSHI</name>
<dbReference type="RefSeq" id="XP_016667366.1">
    <property type="nucleotide sequence ID" value="XM_016811877.1"/>
</dbReference>
<keyword evidence="2" id="KW-1185">Reference proteome</keyword>
<reference evidence="3" key="2">
    <citation type="submission" date="2025-08" db="UniProtKB">
        <authorList>
            <consortium name="RefSeq"/>
        </authorList>
    </citation>
    <scope>IDENTIFICATION</scope>
</reference>
<evidence type="ECO:0000313" key="2">
    <source>
        <dbReference type="Proteomes" id="UP000818029"/>
    </source>
</evidence>
<dbReference type="PANTHER" id="PTHR48200">
    <property type="entry name" value="PROTEIN, PUTATIVE-RELATED"/>
    <property type="match status" value="1"/>
</dbReference>
<dbReference type="OrthoDB" id="994892at2759"/>
<feature type="coiled-coil region" evidence="1">
    <location>
        <begin position="16"/>
        <end position="154"/>
    </location>
</feature>
<dbReference type="AlphaFoldDB" id="A0A1U8HMV7"/>
<dbReference type="KEGG" id="ghi:107887633"/>
<keyword evidence="1" id="KW-0175">Coiled coil</keyword>
<protein>
    <submittedName>
        <fullName evidence="3">Interaptin-like</fullName>
    </submittedName>
</protein>
<evidence type="ECO:0000313" key="3">
    <source>
        <dbReference type="RefSeq" id="XP_016667366.1"/>
    </source>
</evidence>
<reference evidence="2" key="1">
    <citation type="journal article" date="2020" name="Nat. Genet.">
        <title>Genomic diversifications of five Gossypium allopolyploid species and their impact on cotton improvement.</title>
        <authorList>
            <person name="Chen Z.J."/>
            <person name="Sreedasyam A."/>
            <person name="Ando A."/>
            <person name="Song Q."/>
            <person name="De Santiago L.M."/>
            <person name="Hulse-Kemp A.M."/>
            <person name="Ding M."/>
            <person name="Ye W."/>
            <person name="Kirkbride R.C."/>
            <person name="Jenkins J."/>
            <person name="Plott C."/>
            <person name="Lovell J."/>
            <person name="Lin Y.M."/>
            <person name="Vaughn R."/>
            <person name="Liu B."/>
            <person name="Simpson S."/>
            <person name="Scheffler B.E."/>
            <person name="Wen L."/>
            <person name="Saski C.A."/>
            <person name="Grover C.E."/>
            <person name="Hu G."/>
            <person name="Conover J.L."/>
            <person name="Carlson J.W."/>
            <person name="Shu S."/>
            <person name="Boston L.B."/>
            <person name="Williams M."/>
            <person name="Peterson D.G."/>
            <person name="McGee K."/>
            <person name="Jones D.C."/>
            <person name="Wendel J.F."/>
            <person name="Stelly D.M."/>
            <person name="Grimwood J."/>
            <person name="Schmutz J."/>
        </authorList>
    </citation>
    <scope>NUCLEOTIDE SEQUENCE [LARGE SCALE GENOMIC DNA]</scope>
    <source>
        <strain evidence="2">cv. TM-1</strain>
    </source>
</reference>
<dbReference type="Gene3D" id="1.10.287.1490">
    <property type="match status" value="1"/>
</dbReference>
<proteinExistence type="predicted"/>
<dbReference type="PANTHER" id="PTHR48200:SF1">
    <property type="entry name" value="AMINOTRANSFERASE-LIKE PLANT MOBILE DOMAIN-CONTAINING PROTEIN"/>
    <property type="match status" value="1"/>
</dbReference>
<accession>A0A1U8HMV7</accession>
<dbReference type="PaxDb" id="3635-A0A1U8HMV7"/>
<gene>
    <name evidence="3" type="primary">LOC107887633</name>
</gene>
<dbReference type="GeneID" id="107887633"/>
<dbReference type="Proteomes" id="UP000818029">
    <property type="component" value="Chromosome A03"/>
</dbReference>
<dbReference type="SMR" id="A0A1U8HMV7"/>